<reference evidence="1" key="1">
    <citation type="journal article" date="2019" name="Environ. Microbiol.">
        <title>Fungal ecological strategies reflected in gene transcription - a case study of two litter decomposers.</title>
        <authorList>
            <person name="Barbi F."/>
            <person name="Kohler A."/>
            <person name="Barry K."/>
            <person name="Baskaran P."/>
            <person name="Daum C."/>
            <person name="Fauchery L."/>
            <person name="Ihrmark K."/>
            <person name="Kuo A."/>
            <person name="LaButti K."/>
            <person name="Lipzen A."/>
            <person name="Morin E."/>
            <person name="Grigoriev I.V."/>
            <person name="Henrissat B."/>
            <person name="Lindahl B."/>
            <person name="Martin F."/>
        </authorList>
    </citation>
    <scope>NUCLEOTIDE SEQUENCE</scope>
    <source>
        <strain evidence="1">JB14</strain>
    </source>
</reference>
<evidence type="ECO:0000313" key="1">
    <source>
        <dbReference type="EMBL" id="KAE9409630.1"/>
    </source>
</evidence>
<organism evidence="1 2">
    <name type="scientific">Gymnopus androsaceus JB14</name>
    <dbReference type="NCBI Taxonomy" id="1447944"/>
    <lineage>
        <taxon>Eukaryota</taxon>
        <taxon>Fungi</taxon>
        <taxon>Dikarya</taxon>
        <taxon>Basidiomycota</taxon>
        <taxon>Agaricomycotina</taxon>
        <taxon>Agaricomycetes</taxon>
        <taxon>Agaricomycetidae</taxon>
        <taxon>Agaricales</taxon>
        <taxon>Marasmiineae</taxon>
        <taxon>Omphalotaceae</taxon>
        <taxon>Gymnopus</taxon>
    </lineage>
</organism>
<sequence>MPLTYTLNDIDCGSMVMVLATYPAMVEHLFGRYQRKYINHTGVLITGQPGTGKSIFLWYLLAVLLTLKDDSPVPRAPVLFYHNVHIILFYNDRAYTPISPSTFDFTTVPRVSASNSSIWALIDVDAKAEEPVGLAAALRVEEACAYVGFPFWTVEELLAGWKVQQQYTQTIKAIDYWLNHQDNPVKPEFELHLIHCTTLEDTLISGRDFTHIHNKHEDEMMEDKDVHVDEHPQDNMQEQQQSVSTINPEEAAKILLSHAITHYGWAACDVYEYLHDPSEVVDRHEQLLKLPAEIVWEDTFKFVKHFVVTGAFAGGHVFHSHRTIAVKLNSDVVRTSLKENDKWFPIIKFNYIAGKMDKKLLRLTDEKRRNYYNTFKGLSSDGASLAGFCEVHDKICKGIPLS</sequence>
<name>A0A6A4II14_9AGAR</name>
<dbReference type="EMBL" id="ML769387">
    <property type="protein sequence ID" value="KAE9409630.1"/>
    <property type="molecule type" value="Genomic_DNA"/>
</dbReference>
<evidence type="ECO:0000313" key="2">
    <source>
        <dbReference type="Proteomes" id="UP000799118"/>
    </source>
</evidence>
<gene>
    <name evidence="1" type="ORF">BT96DRAFT_984687</name>
</gene>
<dbReference type="Proteomes" id="UP000799118">
    <property type="component" value="Unassembled WGS sequence"/>
</dbReference>
<dbReference type="AlphaFoldDB" id="A0A6A4II14"/>
<accession>A0A6A4II14</accession>
<protein>
    <submittedName>
        <fullName evidence="1">Uncharacterized protein</fullName>
    </submittedName>
</protein>
<keyword evidence="2" id="KW-1185">Reference proteome</keyword>
<dbReference type="OrthoDB" id="2340858at2759"/>
<proteinExistence type="predicted"/>